<reference evidence="2 3" key="1">
    <citation type="submission" date="2019-07" db="EMBL/GenBank/DDBJ databases">
        <title>Whole genome shotgun sequence of Novosphingobium sediminis NBRC 106119.</title>
        <authorList>
            <person name="Hosoyama A."/>
            <person name="Uohara A."/>
            <person name="Ohji S."/>
            <person name="Ichikawa N."/>
        </authorList>
    </citation>
    <scope>NUCLEOTIDE SEQUENCE [LARGE SCALE GENOMIC DNA]</scope>
    <source>
        <strain evidence="2 3">NBRC 106119</strain>
    </source>
</reference>
<evidence type="ECO:0000313" key="3">
    <source>
        <dbReference type="Proteomes" id="UP000321464"/>
    </source>
</evidence>
<evidence type="ECO:0000259" key="1">
    <source>
        <dbReference type="Pfam" id="PF07238"/>
    </source>
</evidence>
<dbReference type="InterPro" id="IPR009875">
    <property type="entry name" value="PilZ_domain"/>
</dbReference>
<dbReference type="Pfam" id="PF07238">
    <property type="entry name" value="PilZ"/>
    <property type="match status" value="1"/>
</dbReference>
<evidence type="ECO:0000313" key="2">
    <source>
        <dbReference type="EMBL" id="GEN99541.1"/>
    </source>
</evidence>
<dbReference type="Proteomes" id="UP000321464">
    <property type="component" value="Unassembled WGS sequence"/>
</dbReference>
<protein>
    <recommendedName>
        <fullName evidence="1">PilZ domain-containing protein</fullName>
    </recommendedName>
</protein>
<name>A0A512AIM0_9SPHN</name>
<dbReference type="OrthoDB" id="7510540at2"/>
<dbReference type="AlphaFoldDB" id="A0A512AIM0"/>
<sequence length="115" mass="12797">MPLKFHPFGRRPVFSRADVRHDCRIDGEIVLTEKMVSYEGRLINLSRGGAMFRPRLAYLMNRRGDAVQVQAAGLALVGEIVATTPLGFGICFETLLGESEMDHLLAHRRVESDAA</sequence>
<dbReference type="GO" id="GO:0035438">
    <property type="term" value="F:cyclic-di-GMP binding"/>
    <property type="evidence" value="ECO:0007669"/>
    <property type="project" value="InterPro"/>
</dbReference>
<dbReference type="RefSeq" id="WP_147158884.1">
    <property type="nucleotide sequence ID" value="NZ_BJYR01000009.1"/>
</dbReference>
<organism evidence="2 3">
    <name type="scientific">Novosphingobium sediminis</name>
    <dbReference type="NCBI Taxonomy" id="707214"/>
    <lineage>
        <taxon>Bacteria</taxon>
        <taxon>Pseudomonadati</taxon>
        <taxon>Pseudomonadota</taxon>
        <taxon>Alphaproteobacteria</taxon>
        <taxon>Sphingomonadales</taxon>
        <taxon>Sphingomonadaceae</taxon>
        <taxon>Novosphingobium</taxon>
    </lineage>
</organism>
<gene>
    <name evidence="2" type="ORF">NSE01_13740</name>
</gene>
<proteinExistence type="predicted"/>
<feature type="domain" description="PilZ" evidence="1">
    <location>
        <begin position="16"/>
        <end position="105"/>
    </location>
</feature>
<dbReference type="SUPFAM" id="SSF141371">
    <property type="entry name" value="PilZ domain-like"/>
    <property type="match status" value="1"/>
</dbReference>
<dbReference type="EMBL" id="BJYR01000009">
    <property type="protein sequence ID" value="GEN99541.1"/>
    <property type="molecule type" value="Genomic_DNA"/>
</dbReference>
<comment type="caution">
    <text evidence="2">The sequence shown here is derived from an EMBL/GenBank/DDBJ whole genome shotgun (WGS) entry which is preliminary data.</text>
</comment>
<accession>A0A512AIM0</accession>
<keyword evidence="3" id="KW-1185">Reference proteome</keyword>